<proteinExistence type="predicted"/>
<dbReference type="NCBIfam" id="NF006605">
    <property type="entry name" value="PRK09162.1"/>
    <property type="match status" value="1"/>
</dbReference>
<protein>
    <submittedName>
        <fullName evidence="4">Hypoxanthine-guanine phosphoribosyltransferase</fullName>
        <ecNumber evidence="4">2.4.2.8</ecNumber>
    </submittedName>
</protein>
<evidence type="ECO:0000313" key="5">
    <source>
        <dbReference type="Proteomes" id="UP001589628"/>
    </source>
</evidence>
<dbReference type="InterPro" id="IPR000836">
    <property type="entry name" value="PRTase_dom"/>
</dbReference>
<dbReference type="Gene3D" id="3.40.50.2020">
    <property type="match status" value="1"/>
</dbReference>
<evidence type="ECO:0000256" key="2">
    <source>
        <dbReference type="ARBA" id="ARBA00049402"/>
    </source>
</evidence>
<reference evidence="4 5" key="1">
    <citation type="submission" date="2024-09" db="EMBL/GenBank/DDBJ databases">
        <authorList>
            <person name="Sun Q."/>
            <person name="Mori K."/>
        </authorList>
    </citation>
    <scope>NUCLEOTIDE SEQUENCE [LARGE SCALE GENOMIC DNA]</scope>
    <source>
        <strain evidence="4 5">ATCC 51285</strain>
    </source>
</reference>
<dbReference type="InterPro" id="IPR029057">
    <property type="entry name" value="PRTase-like"/>
</dbReference>
<evidence type="ECO:0000313" key="4">
    <source>
        <dbReference type="EMBL" id="MFB9884992.1"/>
    </source>
</evidence>
<sequence>MSISAAEAMAIHAQADCLVSSEEISQAYDNMAEAISEVLADKTPLVLCVMRGGLVPTGQLLNRMDFPLEIDYIHATRYGMALKGGEIEWRVRPASEIAGRHVLIIDDIFDEGHTLQAIYNTLSNGGAAKVYTATLINKLHNRKVDFQPDFIGVEVEDRFLYGCGMDYQGYFRNLNAIYAVRGH</sequence>
<comment type="catalytic activity">
    <reaction evidence="2">
        <text>IMP + diphosphate = hypoxanthine + 5-phospho-alpha-D-ribose 1-diphosphate</text>
        <dbReference type="Rhea" id="RHEA:17973"/>
        <dbReference type="ChEBI" id="CHEBI:17368"/>
        <dbReference type="ChEBI" id="CHEBI:33019"/>
        <dbReference type="ChEBI" id="CHEBI:58017"/>
        <dbReference type="ChEBI" id="CHEBI:58053"/>
        <dbReference type="EC" id="2.4.2.8"/>
    </reaction>
    <physiologicalReaction direction="right-to-left" evidence="2">
        <dbReference type="Rhea" id="RHEA:17975"/>
    </physiologicalReaction>
</comment>
<evidence type="ECO:0000256" key="1">
    <source>
        <dbReference type="ARBA" id="ARBA00048811"/>
    </source>
</evidence>
<keyword evidence="4" id="KW-0328">Glycosyltransferase</keyword>
<dbReference type="Proteomes" id="UP001589628">
    <property type="component" value="Unassembled WGS sequence"/>
</dbReference>
<comment type="catalytic activity">
    <reaction evidence="1">
        <text>GMP + diphosphate = guanine + 5-phospho-alpha-D-ribose 1-diphosphate</text>
        <dbReference type="Rhea" id="RHEA:25424"/>
        <dbReference type="ChEBI" id="CHEBI:16235"/>
        <dbReference type="ChEBI" id="CHEBI:33019"/>
        <dbReference type="ChEBI" id="CHEBI:58017"/>
        <dbReference type="ChEBI" id="CHEBI:58115"/>
        <dbReference type="EC" id="2.4.2.8"/>
    </reaction>
    <physiologicalReaction direction="right-to-left" evidence="1">
        <dbReference type="Rhea" id="RHEA:25426"/>
    </physiologicalReaction>
</comment>
<comment type="caution">
    <text evidence="4">The sequence shown here is derived from an EMBL/GenBank/DDBJ whole genome shotgun (WGS) entry which is preliminary data.</text>
</comment>
<organism evidence="4 5">
    <name type="scientific">Balneatrix alpica</name>
    <dbReference type="NCBI Taxonomy" id="75684"/>
    <lineage>
        <taxon>Bacteria</taxon>
        <taxon>Pseudomonadati</taxon>
        <taxon>Pseudomonadota</taxon>
        <taxon>Gammaproteobacteria</taxon>
        <taxon>Oceanospirillales</taxon>
        <taxon>Balneatrichaceae</taxon>
        <taxon>Balneatrix</taxon>
    </lineage>
</organism>
<accession>A0ABV5Z6U7</accession>
<dbReference type="RefSeq" id="WP_027313380.1">
    <property type="nucleotide sequence ID" value="NZ_JAUESS010000002.1"/>
</dbReference>
<dbReference type="PANTHER" id="PTHR43340:SF1">
    <property type="entry name" value="HYPOXANTHINE PHOSPHORIBOSYLTRANSFERASE"/>
    <property type="match status" value="1"/>
</dbReference>
<dbReference type="EC" id="2.4.2.8" evidence="4"/>
<dbReference type="CDD" id="cd06223">
    <property type="entry name" value="PRTases_typeI"/>
    <property type="match status" value="1"/>
</dbReference>
<gene>
    <name evidence="4" type="ORF">ACFFLH_01025</name>
</gene>
<keyword evidence="4" id="KW-0808">Transferase</keyword>
<evidence type="ECO:0000259" key="3">
    <source>
        <dbReference type="Pfam" id="PF00156"/>
    </source>
</evidence>
<dbReference type="SUPFAM" id="SSF53271">
    <property type="entry name" value="PRTase-like"/>
    <property type="match status" value="1"/>
</dbReference>
<dbReference type="PANTHER" id="PTHR43340">
    <property type="entry name" value="HYPOXANTHINE-GUANINE PHOSPHORIBOSYLTRANSFERASE"/>
    <property type="match status" value="1"/>
</dbReference>
<feature type="domain" description="Phosphoribosyltransferase" evidence="3">
    <location>
        <begin position="25"/>
        <end position="168"/>
    </location>
</feature>
<dbReference type="EMBL" id="JBHLZN010000001">
    <property type="protein sequence ID" value="MFB9884992.1"/>
    <property type="molecule type" value="Genomic_DNA"/>
</dbReference>
<dbReference type="Pfam" id="PF00156">
    <property type="entry name" value="Pribosyltran"/>
    <property type="match status" value="1"/>
</dbReference>
<dbReference type="InterPro" id="IPR050408">
    <property type="entry name" value="HGPRT"/>
</dbReference>
<name>A0ABV5Z6U7_9GAMM</name>
<dbReference type="GO" id="GO:0016757">
    <property type="term" value="F:glycosyltransferase activity"/>
    <property type="evidence" value="ECO:0007669"/>
    <property type="project" value="UniProtKB-KW"/>
</dbReference>
<keyword evidence="5" id="KW-1185">Reference proteome</keyword>